<dbReference type="AlphaFoldDB" id="A0A9W9YHJ2"/>
<dbReference type="Proteomes" id="UP001163046">
    <property type="component" value="Unassembled WGS sequence"/>
</dbReference>
<reference evidence="1" key="1">
    <citation type="submission" date="2023-01" db="EMBL/GenBank/DDBJ databases">
        <title>Genome assembly of the deep-sea coral Lophelia pertusa.</title>
        <authorList>
            <person name="Herrera S."/>
            <person name="Cordes E."/>
        </authorList>
    </citation>
    <scope>NUCLEOTIDE SEQUENCE</scope>
    <source>
        <strain evidence="1">USNM1676648</strain>
        <tissue evidence="1">Polyp</tissue>
    </source>
</reference>
<gene>
    <name evidence="1" type="ORF">OS493_038040</name>
</gene>
<keyword evidence="2" id="KW-1185">Reference proteome</keyword>
<organism evidence="1 2">
    <name type="scientific">Desmophyllum pertusum</name>
    <dbReference type="NCBI Taxonomy" id="174260"/>
    <lineage>
        <taxon>Eukaryota</taxon>
        <taxon>Metazoa</taxon>
        <taxon>Cnidaria</taxon>
        <taxon>Anthozoa</taxon>
        <taxon>Hexacorallia</taxon>
        <taxon>Scleractinia</taxon>
        <taxon>Caryophylliina</taxon>
        <taxon>Caryophylliidae</taxon>
        <taxon>Desmophyllum</taxon>
    </lineage>
</organism>
<protein>
    <submittedName>
        <fullName evidence="1">Uncharacterized protein</fullName>
    </submittedName>
</protein>
<accession>A0A9W9YHJ2</accession>
<dbReference type="PANTHER" id="PTHR47331">
    <property type="entry name" value="PHD-TYPE DOMAIN-CONTAINING PROTEIN"/>
    <property type="match status" value="1"/>
</dbReference>
<proteinExistence type="predicted"/>
<comment type="caution">
    <text evidence="1">The sequence shown here is derived from an EMBL/GenBank/DDBJ whole genome shotgun (WGS) entry which is preliminary data.</text>
</comment>
<name>A0A9W9YHJ2_9CNID</name>
<sequence length="162" mass="18738">MTGMAYMNDLNTANVLQQLWEKLPRYLRSKWTERVRKIRSTKERMANFSDFCQFVSEQADLATDPIYSEEIISRPKDARDKYRKQGKKVQASPQSSKHIAKFCKNRKCCQTCNKNHPTSLMIAVGNTKKGRPKLRTVKARCQRLTKGKMEAKPSTCVTPFVM</sequence>
<dbReference type="EMBL" id="MU827384">
    <property type="protein sequence ID" value="KAJ7350169.1"/>
    <property type="molecule type" value="Genomic_DNA"/>
</dbReference>
<evidence type="ECO:0000313" key="2">
    <source>
        <dbReference type="Proteomes" id="UP001163046"/>
    </source>
</evidence>
<dbReference type="OrthoDB" id="8046937at2759"/>
<evidence type="ECO:0000313" key="1">
    <source>
        <dbReference type="EMBL" id="KAJ7350169.1"/>
    </source>
</evidence>